<dbReference type="PANTHER" id="PTHR46513">
    <property type="entry name" value="VITELLOGENIN RECEPTOR-LIKE PROTEIN-RELATED-RELATED"/>
    <property type="match status" value="1"/>
</dbReference>
<gene>
    <name evidence="1" type="ORF">S01H1_54195</name>
</gene>
<dbReference type="InterPro" id="IPR011042">
    <property type="entry name" value="6-blade_b-propeller_TolB-like"/>
</dbReference>
<feature type="non-terminal residue" evidence="1">
    <location>
        <position position="137"/>
    </location>
</feature>
<dbReference type="Gene3D" id="2.120.10.30">
    <property type="entry name" value="TolB, C-terminal domain"/>
    <property type="match status" value="1"/>
</dbReference>
<reference evidence="1" key="1">
    <citation type="journal article" date="2014" name="Front. Microbiol.">
        <title>High frequency of phylogenetically diverse reductive dehalogenase-homologous genes in deep subseafloor sedimentary metagenomes.</title>
        <authorList>
            <person name="Kawai M."/>
            <person name="Futagami T."/>
            <person name="Toyoda A."/>
            <person name="Takaki Y."/>
            <person name="Nishi S."/>
            <person name="Hori S."/>
            <person name="Arai W."/>
            <person name="Tsubouchi T."/>
            <person name="Morono Y."/>
            <person name="Uchiyama I."/>
            <person name="Ito T."/>
            <person name="Fujiyama A."/>
            <person name="Inagaki F."/>
            <person name="Takami H."/>
        </authorList>
    </citation>
    <scope>NUCLEOTIDE SEQUENCE</scope>
    <source>
        <strain evidence="1">Expedition CK06-06</strain>
    </source>
</reference>
<accession>X0VBB8</accession>
<sequence>MIPKSLWSRLGAVLLSGAMLLGLAVAPANADDIYGKMYWSDFDDQAIYRADLDGFNVEELLTGVGCYGGLALDPAGGKMYWTQTDFSSGSIQRANLDGSGIEELVSGLAAPIGLALEPGAGQMYWTDFITNSIQRAN</sequence>
<comment type="caution">
    <text evidence="1">The sequence shown here is derived from an EMBL/GenBank/DDBJ whole genome shotgun (WGS) entry which is preliminary data.</text>
</comment>
<dbReference type="PROSITE" id="PS51120">
    <property type="entry name" value="LDLRB"/>
    <property type="match status" value="2"/>
</dbReference>
<dbReference type="PANTHER" id="PTHR46513:SF13">
    <property type="entry name" value="EGF-LIKE DOMAIN-CONTAINING PROTEIN"/>
    <property type="match status" value="1"/>
</dbReference>
<dbReference type="SUPFAM" id="SSF63825">
    <property type="entry name" value="YWTD domain"/>
    <property type="match status" value="1"/>
</dbReference>
<dbReference type="GO" id="GO:0042813">
    <property type="term" value="F:Wnt receptor activity"/>
    <property type="evidence" value="ECO:0007669"/>
    <property type="project" value="TreeGrafter"/>
</dbReference>
<dbReference type="InterPro" id="IPR000033">
    <property type="entry name" value="LDLR_classB_rpt"/>
</dbReference>
<proteinExistence type="predicted"/>
<dbReference type="GO" id="GO:0060070">
    <property type="term" value="P:canonical Wnt signaling pathway"/>
    <property type="evidence" value="ECO:0007669"/>
    <property type="project" value="TreeGrafter"/>
</dbReference>
<dbReference type="EMBL" id="BARS01035149">
    <property type="protein sequence ID" value="GAG15570.1"/>
    <property type="molecule type" value="Genomic_DNA"/>
</dbReference>
<dbReference type="InterPro" id="IPR050778">
    <property type="entry name" value="Cueball_EGF_LRP_Nidogen"/>
</dbReference>
<dbReference type="GO" id="GO:0017147">
    <property type="term" value="F:Wnt-protein binding"/>
    <property type="evidence" value="ECO:0007669"/>
    <property type="project" value="TreeGrafter"/>
</dbReference>
<dbReference type="AlphaFoldDB" id="X0VBB8"/>
<dbReference type="GO" id="GO:0005886">
    <property type="term" value="C:plasma membrane"/>
    <property type="evidence" value="ECO:0007669"/>
    <property type="project" value="TreeGrafter"/>
</dbReference>
<evidence type="ECO:0000313" key="1">
    <source>
        <dbReference type="EMBL" id="GAG15570.1"/>
    </source>
</evidence>
<organism evidence="1">
    <name type="scientific">marine sediment metagenome</name>
    <dbReference type="NCBI Taxonomy" id="412755"/>
    <lineage>
        <taxon>unclassified sequences</taxon>
        <taxon>metagenomes</taxon>
        <taxon>ecological metagenomes</taxon>
    </lineage>
</organism>
<evidence type="ECO:0008006" key="2">
    <source>
        <dbReference type="Google" id="ProtNLM"/>
    </source>
</evidence>
<protein>
    <recommendedName>
        <fullName evidence="2">DUF5050 domain-containing protein</fullName>
    </recommendedName>
</protein>
<name>X0VBB8_9ZZZZ</name>
<dbReference type="SMART" id="SM00135">
    <property type="entry name" value="LY"/>
    <property type="match status" value="3"/>
</dbReference>